<dbReference type="SUPFAM" id="SSF82171">
    <property type="entry name" value="DPP6 N-terminal domain-like"/>
    <property type="match status" value="1"/>
</dbReference>
<dbReference type="InterPro" id="IPR011659">
    <property type="entry name" value="WD40"/>
</dbReference>
<accession>A0ABT3JBS1</accession>
<proteinExistence type="predicted"/>
<feature type="compositionally biased region" description="Basic and acidic residues" evidence="1">
    <location>
        <begin position="294"/>
        <end position="309"/>
    </location>
</feature>
<dbReference type="InterPro" id="IPR011042">
    <property type="entry name" value="6-blade_b-propeller_TolB-like"/>
</dbReference>
<dbReference type="RefSeq" id="WP_264880253.1">
    <property type="nucleotide sequence ID" value="NZ_JAPDOB010000001.1"/>
</dbReference>
<reference evidence="2 3" key="1">
    <citation type="submission" date="2022-10" db="EMBL/GenBank/DDBJ databases">
        <title>Sphingomonas sp.</title>
        <authorList>
            <person name="Jin C."/>
        </authorList>
    </citation>
    <scope>NUCLEOTIDE SEQUENCE [LARGE SCALE GENOMIC DNA]</scope>
    <source>
        <strain evidence="2 3">BN140010</strain>
    </source>
</reference>
<dbReference type="EMBL" id="JAPDOB010000001">
    <property type="protein sequence ID" value="MCW3796471.1"/>
    <property type="molecule type" value="Genomic_DNA"/>
</dbReference>
<protein>
    <submittedName>
        <fullName evidence="2">Uncharacterized protein</fullName>
    </submittedName>
</protein>
<gene>
    <name evidence="2" type="ORF">OMW55_01425</name>
</gene>
<sequence length="309" mass="32896">MRNLSSKALAPITFSVFLLTGTAGLALPAFGDWSAPASLESLPGSSSALNTPAVDGCATQAPDGLSIAFNSNRAGSQDIYIARRRSTSEGYGAPQRLPAPINLTTSNEFCPTLRRGGRLYFSSTRTGDTGELYVTREGPKGWSTPEPVPNVNTALEEESTAFYEDEAGRSVMLFSRRNDDGSGGQIYQSVEGGTPTLVEGSVNAAGSNNRPSITHDGRTIFFDSTRAGTLGGPDLYYATRERAAGPFGPAIHLSSLSSPQFDARANISWNGTTLTFSSARAGSESPAPDMWFASRERDNRMEFREAPGR</sequence>
<keyword evidence="3" id="KW-1185">Reference proteome</keyword>
<dbReference type="Proteomes" id="UP001526246">
    <property type="component" value="Unassembled WGS sequence"/>
</dbReference>
<evidence type="ECO:0000256" key="1">
    <source>
        <dbReference type="SAM" id="MobiDB-lite"/>
    </source>
</evidence>
<dbReference type="Pfam" id="PF07676">
    <property type="entry name" value="PD40"/>
    <property type="match status" value="3"/>
</dbReference>
<comment type="caution">
    <text evidence="2">The sequence shown here is derived from an EMBL/GenBank/DDBJ whole genome shotgun (WGS) entry which is preliminary data.</text>
</comment>
<name>A0ABT3JBS1_9SPHN</name>
<organism evidence="2 3">
    <name type="scientific">Sphingomonas arvum</name>
    <dbReference type="NCBI Taxonomy" id="2992113"/>
    <lineage>
        <taxon>Bacteria</taxon>
        <taxon>Pseudomonadati</taxon>
        <taxon>Pseudomonadota</taxon>
        <taxon>Alphaproteobacteria</taxon>
        <taxon>Sphingomonadales</taxon>
        <taxon>Sphingomonadaceae</taxon>
        <taxon>Sphingomonas</taxon>
    </lineage>
</organism>
<evidence type="ECO:0000313" key="2">
    <source>
        <dbReference type="EMBL" id="MCW3796471.1"/>
    </source>
</evidence>
<evidence type="ECO:0000313" key="3">
    <source>
        <dbReference type="Proteomes" id="UP001526246"/>
    </source>
</evidence>
<dbReference type="Gene3D" id="2.120.10.30">
    <property type="entry name" value="TolB, C-terminal domain"/>
    <property type="match status" value="2"/>
</dbReference>
<feature type="region of interest" description="Disordered" evidence="1">
    <location>
        <begin position="278"/>
        <end position="309"/>
    </location>
</feature>